<dbReference type="Gene3D" id="3.60.21.10">
    <property type="match status" value="1"/>
</dbReference>
<keyword evidence="5" id="KW-1185">Reference proteome</keyword>
<accession>A0A6N6NPB0</accession>
<dbReference type="Pfam" id="PF00395">
    <property type="entry name" value="SLH"/>
    <property type="match status" value="2"/>
</dbReference>
<protein>
    <recommendedName>
        <fullName evidence="3">SLH domain-containing protein</fullName>
    </recommendedName>
</protein>
<comment type="caution">
    <text evidence="4">The sequence shown here is derived from an EMBL/GenBank/DDBJ whole genome shotgun (WGS) entry which is preliminary data.</text>
</comment>
<dbReference type="InterPro" id="IPR029052">
    <property type="entry name" value="Metallo-depent_PP-like"/>
</dbReference>
<dbReference type="Proteomes" id="UP000468668">
    <property type="component" value="Unassembled WGS sequence"/>
</dbReference>
<dbReference type="Pfam" id="PF00149">
    <property type="entry name" value="Metallophos"/>
    <property type="match status" value="1"/>
</dbReference>
<dbReference type="PANTHER" id="PTHR43143">
    <property type="entry name" value="METALLOPHOSPHOESTERASE, CALCINEURIN SUPERFAMILY"/>
    <property type="match status" value="1"/>
</dbReference>
<dbReference type="InterPro" id="IPR001119">
    <property type="entry name" value="SLH_dom"/>
</dbReference>
<dbReference type="RefSeq" id="WP_158049288.1">
    <property type="nucleotide sequence ID" value="NZ_WAJR01000008.1"/>
</dbReference>
<feature type="signal peptide" evidence="2">
    <location>
        <begin position="1"/>
        <end position="26"/>
    </location>
</feature>
<feature type="domain" description="SLH" evidence="3">
    <location>
        <begin position="1595"/>
        <end position="1659"/>
    </location>
</feature>
<evidence type="ECO:0000259" key="3">
    <source>
        <dbReference type="PROSITE" id="PS51272"/>
    </source>
</evidence>
<dbReference type="PANTHER" id="PTHR43143:SF5">
    <property type="entry name" value="SECRETED PROTEIN"/>
    <property type="match status" value="1"/>
</dbReference>
<dbReference type="EMBL" id="WAJR01000008">
    <property type="protein sequence ID" value="KAB1640869.1"/>
    <property type="molecule type" value="Genomic_DNA"/>
</dbReference>
<dbReference type="PROSITE" id="PS51272">
    <property type="entry name" value="SLH"/>
    <property type="match status" value="3"/>
</dbReference>
<organism evidence="4 5">
    <name type="scientific">Ellagibacter isourolithinifaciens</name>
    <dbReference type="NCBI Taxonomy" id="2137581"/>
    <lineage>
        <taxon>Bacteria</taxon>
        <taxon>Bacillati</taxon>
        <taxon>Actinomycetota</taxon>
        <taxon>Coriobacteriia</taxon>
        <taxon>Eggerthellales</taxon>
        <taxon>Eggerthellaceae</taxon>
        <taxon>Ellagibacter</taxon>
    </lineage>
</organism>
<feature type="region of interest" description="Disordered" evidence="1">
    <location>
        <begin position="36"/>
        <end position="56"/>
    </location>
</feature>
<feature type="chain" id="PRO_5026842448" description="SLH domain-containing protein" evidence="2">
    <location>
        <begin position="27"/>
        <end position="1798"/>
    </location>
</feature>
<dbReference type="InterPro" id="IPR004843">
    <property type="entry name" value="Calcineurin-like_PHP"/>
</dbReference>
<sequence>MKRCFNAVIAATLAASLAVPLPAAFADGAEGDATGGTAQATGTAKGDAGEAQAASDQVSPLLVTEVVTDSPGKGKYTYVEVYNNSDSPINFKDYVYYYCYEGGMGTGKVFSSSDKHKGIDYGSGDSDVVIEPGKTLVLWMGGSKNETSLADFNKTYGTNLIEGKDIIRTPYSGIHTTNKRGYFFGKDDDAVMVGAWSNANGDEIPAGNPDKQGIQYTYPGSGRECVDSGLAQATPGSVSADQVPAQRANASDKQATIEKVTATGDGQFKVTAQVPYDGSSASMFVNLHYKQHYGDKASDEKTVALEPTGDGKTFTGTIDSSELFGESVEWYVTAYGNAGNEVRTDAQTTQNAAQVPVAEKAAPYYITEVHANPQSTDGKQYSYFEVYNASDKPINLSYFKIFYYYEYPDQTASASGKVWSLDDFTAYLEPGKTMVYYLSSNGTTVEDFNNFYGTSLEEGKDIVRVNYAGLHSSDARWIRFGTTEDDAFTVAGFNEGAEERSDHDTSLQYTYPRGTGDREPVGTSGLTATNASIPVEVSAATPGEVADWQKSPVTAKFQGYPGYPADDGKAPTLSENMQDIYTVPDSIDEGDTLKVLYDTDLLLGATSDERRDAFTDNKENESGADNPTNYPGGAEALKTRPYLLGTEVLYKLDDDSDWTVVKQKTQWRLGHFMMQTPSDVLFGHDKVTYKVRAYSLYGMSETDEKTVKINRLNATDGMRLSLKDGAVVSGTTTVTANDGSDNVKTTISVDGSQVTDARKTFENGTWFMVQTSGMDSYFKDAITAPYGDNPRDIITILGPWCESPTSRAVHIDNKYFTYNAEKDTYDVTLTLWAGDSGTPFEEALYPSVFGENHEDYKVSGLQMKLANDKSYLPVSIAPNNEKTNTSTELGEWHTIGDSAGMETHLDATFEIPAADATAMGFDWATGQITDGLHVVTAQGENGTASANVIVDNTKPTVDLGIEDGKPLYQAVTLDPSKIATDMNGLKSVAATLDGEDLALPSAIDPQKLAVGEHTLAVVAVDEAGNVTTSQVKFTVEDNDPDVTVDSDGDGVTTATANLTVNVGEDPANVSFRQGRTLSADDIVAASTNQAATDDGSFPAQLFEAKVGTAAEGDTVSLSWKGQASSTDDAHPVTMYVYNFTTQGWEKVATADSNGEMTGEFPAADHLRDGNAVILVQQVAVDGYPTTALPDESAFTESVSLQSLDEAGQTTQSSWDGTGIPENYDFSFAWETDTQYYAESFPYHYDNMNQWIVDNAQRLGIRYVMHTGDIVDDVDMGGEWVNADHSMKILDDAGIPNGVLAGNHDVYAGMEGYGNYWKYFGEDRYSGNPWYGGSYKNNLGHYDLLSENGQDFLVLYMSWDIYTDEINWMNEVLAQYPDRKAIICLHRYTNVKETDAGLLDYTGKLLQEEVVAKNPNVFAVLNGHYHGSSIETSAFDDNGDGVNERTVYQICTDYQSDPEGGSEYLKFLYFDLKNNKVYLNSYSPYRDDFNYYDTAKQSSYAAGAQYLNQDIMELDVLFTKSADDLKKSLTTSAISASVESATEIGAATGSGDVSFTWKGLTPSTKYGWYALVTNDKGGVTRTAVQEFTTEAASEPAVPTFTDVDYSLWYGPAVTFVAGKGLMTGYTGTTLFGVGDTLTRGQLATILWRNACPDEAASYDPTNAKDETGIAGSADGMYYTAAANWAVKKGVMTGFIRDDGSADFAANENVTFEQLVTVLARLTAKSGDIDAAGDNLSVFLDASSVSDWAKKYVNWAAGQGLVKGYDTDAGQVLVPGEDVARERAAMVLQRAFGVGLLTSR</sequence>
<dbReference type="SUPFAM" id="SSF56300">
    <property type="entry name" value="Metallo-dependent phosphatases"/>
    <property type="match status" value="1"/>
</dbReference>
<feature type="domain" description="SLH" evidence="3">
    <location>
        <begin position="1734"/>
        <end position="1798"/>
    </location>
</feature>
<reference evidence="4 5" key="1">
    <citation type="submission" date="2019-09" db="EMBL/GenBank/DDBJ databases">
        <title>Whole genome shotgun sequencing (WGS) of Ellagibacter isourolithinifaciens DSM 104140(T) and Adlercreutzia muris DSM 29508(T).</title>
        <authorList>
            <person name="Stoll D.A."/>
            <person name="Danylec N."/>
            <person name="Huch M."/>
        </authorList>
    </citation>
    <scope>NUCLEOTIDE SEQUENCE [LARGE SCALE GENOMIC DNA]</scope>
    <source>
        <strain evidence="4 5">DSM 104140</strain>
    </source>
</reference>
<evidence type="ECO:0000313" key="4">
    <source>
        <dbReference type="EMBL" id="KAB1640869.1"/>
    </source>
</evidence>
<dbReference type="GeneID" id="98657688"/>
<feature type="region of interest" description="Disordered" evidence="1">
    <location>
        <begin position="496"/>
        <end position="527"/>
    </location>
</feature>
<evidence type="ECO:0000313" key="5">
    <source>
        <dbReference type="Proteomes" id="UP000468668"/>
    </source>
</evidence>
<evidence type="ECO:0000256" key="2">
    <source>
        <dbReference type="SAM" id="SignalP"/>
    </source>
</evidence>
<dbReference type="InterPro" id="IPR051918">
    <property type="entry name" value="STPP_CPPED1"/>
</dbReference>
<feature type="region of interest" description="Disordered" evidence="1">
    <location>
        <begin position="615"/>
        <end position="635"/>
    </location>
</feature>
<keyword evidence="2" id="KW-0732">Signal</keyword>
<name>A0A6N6NPB0_9ACTN</name>
<feature type="domain" description="SLH" evidence="3">
    <location>
        <begin position="1663"/>
        <end position="1731"/>
    </location>
</feature>
<dbReference type="OrthoDB" id="9772095at2"/>
<feature type="compositionally biased region" description="Low complexity" evidence="1">
    <location>
        <begin position="36"/>
        <end position="46"/>
    </location>
</feature>
<proteinExistence type="predicted"/>
<gene>
    <name evidence="4" type="ORF">F8C90_04610</name>
</gene>
<dbReference type="GO" id="GO:0016787">
    <property type="term" value="F:hydrolase activity"/>
    <property type="evidence" value="ECO:0007669"/>
    <property type="project" value="InterPro"/>
</dbReference>
<evidence type="ECO:0000256" key="1">
    <source>
        <dbReference type="SAM" id="MobiDB-lite"/>
    </source>
</evidence>